<protein>
    <submittedName>
        <fullName evidence="1">Alpha/beta hydrolase</fullName>
    </submittedName>
</protein>
<evidence type="ECO:0000313" key="1">
    <source>
        <dbReference type="EMBL" id="PSK00703.1"/>
    </source>
</evidence>
<comment type="caution">
    <text evidence="1">The sequence shown here is derived from an EMBL/GenBank/DDBJ whole genome shotgun (WGS) entry which is preliminary data.</text>
</comment>
<name>A0A2P7VNE8_9BACL</name>
<dbReference type="Proteomes" id="UP000240419">
    <property type="component" value="Unassembled WGS sequence"/>
</dbReference>
<dbReference type="RefSeq" id="WP_106837108.1">
    <property type="nucleotide sequence ID" value="NZ_JBCNIW010000042.1"/>
</dbReference>
<proteinExistence type="predicted"/>
<dbReference type="Gene3D" id="3.40.50.1820">
    <property type="entry name" value="alpha/beta hydrolase"/>
    <property type="match status" value="1"/>
</dbReference>
<dbReference type="Pfam" id="PF00756">
    <property type="entry name" value="Esterase"/>
    <property type="match status" value="1"/>
</dbReference>
<organism evidence="1 2">
    <name type="scientific">Brevibacillus fortis</name>
    <dbReference type="NCBI Taxonomy" id="2126352"/>
    <lineage>
        <taxon>Bacteria</taxon>
        <taxon>Bacillati</taxon>
        <taxon>Bacillota</taxon>
        <taxon>Bacilli</taxon>
        <taxon>Bacillales</taxon>
        <taxon>Paenibacillaceae</taxon>
        <taxon>Brevibacillus</taxon>
    </lineage>
</organism>
<accession>A0A2P7VNE8</accession>
<dbReference type="PANTHER" id="PTHR48098">
    <property type="entry name" value="ENTEROCHELIN ESTERASE-RELATED"/>
    <property type="match status" value="1"/>
</dbReference>
<keyword evidence="2" id="KW-1185">Reference proteome</keyword>
<dbReference type="GO" id="GO:0016787">
    <property type="term" value="F:hydrolase activity"/>
    <property type="evidence" value="ECO:0007669"/>
    <property type="project" value="UniProtKB-KW"/>
</dbReference>
<dbReference type="OrthoDB" id="9784036at2"/>
<dbReference type="PANTHER" id="PTHR48098:SF6">
    <property type="entry name" value="FERRI-BACILLIBACTIN ESTERASE BESA"/>
    <property type="match status" value="1"/>
</dbReference>
<dbReference type="AlphaFoldDB" id="A0A2P7VNE8"/>
<gene>
    <name evidence="1" type="ORF">C7R93_01235</name>
</gene>
<dbReference type="EMBL" id="PXZM01000002">
    <property type="protein sequence ID" value="PSK00703.1"/>
    <property type="molecule type" value="Genomic_DNA"/>
</dbReference>
<dbReference type="InterPro" id="IPR000801">
    <property type="entry name" value="Esterase-like"/>
</dbReference>
<dbReference type="InterPro" id="IPR050583">
    <property type="entry name" value="Mycobacterial_A85_antigen"/>
</dbReference>
<reference evidence="1 2" key="1">
    <citation type="submission" date="2018-03" db="EMBL/GenBank/DDBJ databases">
        <title>Brevisbacillus phylogenomics.</title>
        <authorList>
            <person name="Dunlap C."/>
        </authorList>
    </citation>
    <scope>NUCLEOTIDE SEQUENCE [LARGE SCALE GENOMIC DNA]</scope>
    <source>
        <strain evidence="1 2">NRRL NRS-1210</strain>
    </source>
</reference>
<keyword evidence="1" id="KW-0378">Hydrolase</keyword>
<dbReference type="SUPFAM" id="SSF53474">
    <property type="entry name" value="alpha/beta-Hydrolases"/>
    <property type="match status" value="1"/>
</dbReference>
<evidence type="ECO:0000313" key="2">
    <source>
        <dbReference type="Proteomes" id="UP000240419"/>
    </source>
</evidence>
<sequence>MLPIVELFQNRKLTIYLPEGYHESEERYAAVFLQDDGDLIDPKDSDVLQKIRELTAINQLPGLLFVGIESFDRNNEYTPFVSPNVFEPESGKQFGGNASVYADFLANELKPYIDSKYRTLQEREYTGIMGFSFGGLISVYTALRHPDVFGRVGSFSGSFWFPGIVDWIEQRTIRDTGQRLYMNLGHAEGSGRTNGQQWMVPNSKRIYQYLQQNGFQGDSIRQVIYESDFHSFERGVQYVPDAMQWLFNTK</sequence>
<dbReference type="InterPro" id="IPR029058">
    <property type="entry name" value="AB_hydrolase_fold"/>
</dbReference>